<comment type="caution">
    <text evidence="1">The sequence shown here is derived from an EMBL/GenBank/DDBJ whole genome shotgun (WGS) entry which is preliminary data.</text>
</comment>
<dbReference type="GO" id="GO:0016740">
    <property type="term" value="F:transferase activity"/>
    <property type="evidence" value="ECO:0007669"/>
    <property type="project" value="UniProtKB-KW"/>
</dbReference>
<keyword evidence="1" id="KW-0808">Transferase</keyword>
<dbReference type="GO" id="GO:0003676">
    <property type="term" value="F:nucleic acid binding"/>
    <property type="evidence" value="ECO:0007669"/>
    <property type="project" value="InterPro"/>
</dbReference>
<accession>A0A699JYF8</accession>
<dbReference type="InterPro" id="IPR012337">
    <property type="entry name" value="RNaseH-like_sf"/>
</dbReference>
<gene>
    <name evidence="1" type="ORF">Tci_633449</name>
</gene>
<dbReference type="EMBL" id="BKCJ010455492">
    <property type="protein sequence ID" value="GFA61477.1"/>
    <property type="molecule type" value="Genomic_DNA"/>
</dbReference>
<dbReference type="InterPro" id="IPR036397">
    <property type="entry name" value="RNaseH_sf"/>
</dbReference>
<reference evidence="1" key="1">
    <citation type="journal article" date="2019" name="Sci. Rep.">
        <title>Draft genome of Tanacetum cinerariifolium, the natural source of mosquito coil.</title>
        <authorList>
            <person name="Yamashiro T."/>
            <person name="Shiraishi A."/>
            <person name="Satake H."/>
            <person name="Nakayama K."/>
        </authorList>
    </citation>
    <scope>NUCLEOTIDE SEQUENCE</scope>
</reference>
<sequence length="444" mass="51192">MLQELHSMIIGGALFQRNHEGSKHEGRRIRLTIRDFEGNCASNQSPFNNGTIKECEEEKKEDRVPTPKIFHLKTLINNLLHSLIIDGCSINNFVSRKLVDLLKLPMEIYPIKGYQVCMVLMTIGKSYKVEVLCIMDDIDECYILLERPWRCEVNGKYDLIKILYLFSWEGRGITMVPSKLTPQLPKPEVKVEEKIVKAECRSIKDKVRREKVFEVDEVVDIENSRVSSFQVRGIHVDEIKVNAVRDWSSPKTLPVVRNNKVADALSRKTILLVSIINEVVGFDSIKVLYASDEFFRNIRMELKTKQYQSEFILLNGYLFKGNCSCIPKTFLRSQLIKKTVDVAHIARLFFREVVRLHGVPKSITLDRDINRTLGNMMRFLCRKKPKLWDVSLAQAEFAYNSAVHSSPGFSPFEVVYKTSNRHVVDLLDLPGKKNIQANRMVEEV</sequence>
<protein>
    <submittedName>
        <fullName evidence="1">Putative nucleotidyltransferase, ribonuclease H</fullName>
    </submittedName>
</protein>
<dbReference type="SUPFAM" id="SSF53098">
    <property type="entry name" value="Ribonuclease H-like"/>
    <property type="match status" value="1"/>
</dbReference>
<dbReference type="PANTHER" id="PTHR35046:SF18">
    <property type="entry name" value="RNA-DIRECTED DNA POLYMERASE"/>
    <property type="match status" value="1"/>
</dbReference>
<name>A0A699JYF8_TANCI</name>
<dbReference type="Gene3D" id="3.30.420.10">
    <property type="entry name" value="Ribonuclease H-like superfamily/Ribonuclease H"/>
    <property type="match status" value="1"/>
</dbReference>
<dbReference type="PANTHER" id="PTHR35046">
    <property type="entry name" value="ZINC KNUCKLE (CCHC-TYPE) FAMILY PROTEIN"/>
    <property type="match status" value="1"/>
</dbReference>
<proteinExistence type="predicted"/>
<evidence type="ECO:0000313" key="1">
    <source>
        <dbReference type="EMBL" id="GFA61477.1"/>
    </source>
</evidence>
<dbReference type="AlphaFoldDB" id="A0A699JYF8"/>
<organism evidence="1">
    <name type="scientific">Tanacetum cinerariifolium</name>
    <name type="common">Dalmatian daisy</name>
    <name type="synonym">Chrysanthemum cinerariifolium</name>
    <dbReference type="NCBI Taxonomy" id="118510"/>
    <lineage>
        <taxon>Eukaryota</taxon>
        <taxon>Viridiplantae</taxon>
        <taxon>Streptophyta</taxon>
        <taxon>Embryophyta</taxon>
        <taxon>Tracheophyta</taxon>
        <taxon>Spermatophyta</taxon>
        <taxon>Magnoliopsida</taxon>
        <taxon>eudicotyledons</taxon>
        <taxon>Gunneridae</taxon>
        <taxon>Pentapetalae</taxon>
        <taxon>asterids</taxon>
        <taxon>campanulids</taxon>
        <taxon>Asterales</taxon>
        <taxon>Asteraceae</taxon>
        <taxon>Asteroideae</taxon>
        <taxon>Anthemideae</taxon>
        <taxon>Anthemidinae</taxon>
        <taxon>Tanacetum</taxon>
    </lineage>
</organism>